<comment type="subcellular location">
    <subcellularLocation>
        <location evidence="2">Cell membrane</location>
    </subcellularLocation>
</comment>
<name>A0AAW2YLQ5_9EUKA</name>
<protein>
    <recommendedName>
        <fullName evidence="3">glucan endo-1,3-beta-D-glucosidase</fullName>
        <ecNumber evidence="3">3.2.1.39</ecNumber>
    </recommendedName>
    <alternativeName>
        <fullName evidence="13">Endo-1,3-beta-glucanase btgC</fullName>
    </alternativeName>
    <alternativeName>
        <fullName evidence="12">Laminarinase btgC</fullName>
    </alternativeName>
</protein>
<keyword evidence="5" id="KW-0378">Hydrolase</keyword>
<evidence type="ECO:0000256" key="6">
    <source>
        <dbReference type="ARBA" id="ARBA00023136"/>
    </source>
</evidence>
<evidence type="ECO:0000256" key="2">
    <source>
        <dbReference type="ARBA" id="ARBA00004236"/>
    </source>
</evidence>
<dbReference type="PANTHER" id="PTHR16631">
    <property type="entry name" value="GLUCAN 1,3-BETA-GLUCOSIDASE"/>
    <property type="match status" value="1"/>
</dbReference>
<evidence type="ECO:0000256" key="1">
    <source>
        <dbReference type="ARBA" id="ARBA00000382"/>
    </source>
</evidence>
<keyword evidence="15" id="KW-1185">Reference proteome</keyword>
<organism evidence="14 15">
    <name type="scientific">Acrasis kona</name>
    <dbReference type="NCBI Taxonomy" id="1008807"/>
    <lineage>
        <taxon>Eukaryota</taxon>
        <taxon>Discoba</taxon>
        <taxon>Heterolobosea</taxon>
        <taxon>Tetramitia</taxon>
        <taxon>Eutetramitia</taxon>
        <taxon>Acrasidae</taxon>
        <taxon>Acrasis</taxon>
    </lineage>
</organism>
<evidence type="ECO:0000256" key="9">
    <source>
        <dbReference type="ARBA" id="ARBA00023316"/>
    </source>
</evidence>
<comment type="function">
    <text evidence="11">Glucanases play a role in cell expansion during growth, in cell-cell fusion during mating, and in spore release during sporulation. This enzyme may be involved in beta-glucan degradation. Active on laminarin and lichenan.</text>
</comment>
<evidence type="ECO:0000256" key="11">
    <source>
        <dbReference type="ARBA" id="ARBA00037649"/>
    </source>
</evidence>
<comment type="catalytic activity">
    <reaction evidence="1">
        <text>Hydrolysis of (1-&gt;3)-beta-D-glucosidic linkages in (1-&gt;3)-beta-D-glucans.</text>
        <dbReference type="EC" id="3.2.1.39"/>
    </reaction>
</comment>
<comment type="caution">
    <text evidence="14">The sequence shown here is derived from an EMBL/GenBank/DDBJ whole genome shotgun (WGS) entry which is preliminary data.</text>
</comment>
<evidence type="ECO:0000256" key="5">
    <source>
        <dbReference type="ARBA" id="ARBA00022801"/>
    </source>
</evidence>
<accession>A0AAW2YLQ5</accession>
<dbReference type="InterPro" id="IPR050732">
    <property type="entry name" value="Beta-glucan_modifiers"/>
</dbReference>
<dbReference type="Proteomes" id="UP001431209">
    <property type="component" value="Unassembled WGS sequence"/>
</dbReference>
<dbReference type="GO" id="GO:0042973">
    <property type="term" value="F:glucan endo-1,3-beta-D-glucosidase activity"/>
    <property type="evidence" value="ECO:0007669"/>
    <property type="project" value="UniProtKB-EC"/>
</dbReference>
<dbReference type="Gene3D" id="3.20.20.80">
    <property type="entry name" value="Glycosidases"/>
    <property type="match status" value="1"/>
</dbReference>
<keyword evidence="8" id="KW-0119">Carbohydrate metabolism</keyword>
<evidence type="ECO:0000256" key="8">
    <source>
        <dbReference type="ARBA" id="ARBA00023277"/>
    </source>
</evidence>
<keyword evidence="6" id="KW-0472">Membrane</keyword>
<sequence length="300" mass="32513">MTPSTTSTGSISFADQVAPYSPWNAPPTSLTKQLLQNLIKNSKFNNIMIYYIEPNVVSYAQELGITVLGIIGLTMNTDDNKKSIESAISVSRQYPNTMLGLICGNEMGNDYGATSNVAYIINNCIATLRAANIPQAIGVNDIFNTWYNQGAGWKVVSNNVDFVGLNDYAWYQNYFATLPMTCQTPANAARTTLANHNMVQAIYPDKPVIQTEFGWPGAPAGSSIAAQPNIYSGQVCSSANNANQATVVQGVIDLFRSANIPCNIFAAYRESWKVIGTSAIEGQWGICQEASPYTCINVPK</sequence>
<evidence type="ECO:0000256" key="12">
    <source>
        <dbReference type="ARBA" id="ARBA00042373"/>
    </source>
</evidence>
<keyword evidence="7" id="KW-0325">Glycoprotein</keyword>
<evidence type="ECO:0000256" key="7">
    <source>
        <dbReference type="ARBA" id="ARBA00023180"/>
    </source>
</evidence>
<evidence type="ECO:0000256" key="10">
    <source>
        <dbReference type="ARBA" id="ARBA00023326"/>
    </source>
</evidence>
<evidence type="ECO:0000256" key="3">
    <source>
        <dbReference type="ARBA" id="ARBA00012780"/>
    </source>
</evidence>
<dbReference type="SUPFAM" id="SSF51445">
    <property type="entry name" value="(Trans)glycosidases"/>
    <property type="match status" value="1"/>
</dbReference>
<dbReference type="EC" id="3.2.1.39" evidence="3"/>
<dbReference type="EMBL" id="JAOPGA020000262">
    <property type="protein sequence ID" value="KAL0477871.1"/>
    <property type="molecule type" value="Genomic_DNA"/>
</dbReference>
<dbReference type="GO" id="GO:0000272">
    <property type="term" value="P:polysaccharide catabolic process"/>
    <property type="evidence" value="ECO:0007669"/>
    <property type="project" value="UniProtKB-KW"/>
</dbReference>
<evidence type="ECO:0000256" key="13">
    <source>
        <dbReference type="ARBA" id="ARBA00043078"/>
    </source>
</evidence>
<dbReference type="PANTHER" id="PTHR16631:SF17">
    <property type="entry name" value="GLUCAN ENDO-1,3-BETA-GLUCOSIDASE BTGC"/>
    <property type="match status" value="1"/>
</dbReference>
<keyword evidence="10" id="KW-0624">Polysaccharide degradation</keyword>
<keyword evidence="4" id="KW-1003">Cell membrane</keyword>
<evidence type="ECO:0000313" key="14">
    <source>
        <dbReference type="EMBL" id="KAL0477871.1"/>
    </source>
</evidence>
<dbReference type="InterPro" id="IPR017853">
    <property type="entry name" value="GH"/>
</dbReference>
<gene>
    <name evidence="14" type="ORF">AKO1_013641</name>
</gene>
<keyword evidence="9" id="KW-0961">Cell wall biogenesis/degradation</keyword>
<reference evidence="14 15" key="1">
    <citation type="submission" date="2024-03" db="EMBL/GenBank/DDBJ databases">
        <title>The Acrasis kona genome and developmental transcriptomes reveal deep origins of eukaryotic multicellular pathways.</title>
        <authorList>
            <person name="Sheikh S."/>
            <person name="Fu C.-J."/>
            <person name="Brown M.W."/>
            <person name="Baldauf S.L."/>
        </authorList>
    </citation>
    <scope>NUCLEOTIDE SEQUENCE [LARGE SCALE GENOMIC DNA]</scope>
    <source>
        <strain evidence="14 15">ATCC MYA-3509</strain>
    </source>
</reference>
<dbReference type="AlphaFoldDB" id="A0AAW2YLQ5"/>
<proteinExistence type="predicted"/>
<evidence type="ECO:0000256" key="4">
    <source>
        <dbReference type="ARBA" id="ARBA00022475"/>
    </source>
</evidence>
<evidence type="ECO:0000313" key="15">
    <source>
        <dbReference type="Proteomes" id="UP001431209"/>
    </source>
</evidence>
<dbReference type="GO" id="GO:0005886">
    <property type="term" value="C:plasma membrane"/>
    <property type="evidence" value="ECO:0007669"/>
    <property type="project" value="UniProtKB-SubCell"/>
</dbReference>
<dbReference type="GO" id="GO:0071555">
    <property type="term" value="P:cell wall organization"/>
    <property type="evidence" value="ECO:0007669"/>
    <property type="project" value="UniProtKB-KW"/>
</dbReference>